<proteinExistence type="predicted"/>
<dbReference type="Proteomes" id="UP000233597">
    <property type="component" value="Unassembled WGS sequence"/>
</dbReference>
<dbReference type="EMBL" id="NWTK01000006">
    <property type="protein sequence ID" value="PKR53971.1"/>
    <property type="molecule type" value="Genomic_DNA"/>
</dbReference>
<reference evidence="2 3" key="1">
    <citation type="submission" date="2017-09" db="EMBL/GenBank/DDBJ databases">
        <title>Biodiversity and function of Thalassospira species in the particle-attached aromatic-hydrocarbon-degrading consortia from the surface seawater of the South China Sea.</title>
        <authorList>
            <person name="Dong C."/>
            <person name="Liu R."/>
            <person name="Shao Z."/>
        </authorList>
    </citation>
    <scope>NUCLEOTIDE SEQUENCE [LARGE SCALE GENOMIC DNA]</scope>
    <source>
        <strain evidence="2 3">CSC1P2</strain>
    </source>
</reference>
<evidence type="ECO:0000313" key="2">
    <source>
        <dbReference type="EMBL" id="PKR53971.1"/>
    </source>
</evidence>
<sequence>MPAPVMPSIRAEDAEDADNLANEDCNAAAPSAVRTDATGDTGDIEPDDDENEDTFKEGMAAETGEEDRIGDAVRAREMASRHSPSDSETRFRTWNFFHALWFGSPRLRPGLMADCA</sequence>
<comment type="caution">
    <text evidence="2">The sequence shown here is derived from an EMBL/GenBank/DDBJ whole genome shotgun (WGS) entry which is preliminary data.</text>
</comment>
<name>A0A2N3KTV0_9PROT</name>
<gene>
    <name evidence="2" type="ORF">COO20_10385</name>
</gene>
<dbReference type="AlphaFoldDB" id="A0A2N3KTV0"/>
<feature type="region of interest" description="Disordered" evidence="1">
    <location>
        <begin position="1"/>
        <end position="70"/>
    </location>
</feature>
<accession>A0A2N3KTV0</accession>
<organism evidence="2 3">
    <name type="scientific">Thalassospira marina</name>
    <dbReference type="NCBI Taxonomy" id="2048283"/>
    <lineage>
        <taxon>Bacteria</taxon>
        <taxon>Pseudomonadati</taxon>
        <taxon>Pseudomonadota</taxon>
        <taxon>Alphaproteobacteria</taxon>
        <taxon>Rhodospirillales</taxon>
        <taxon>Thalassospiraceae</taxon>
        <taxon>Thalassospira</taxon>
    </lineage>
</organism>
<protein>
    <submittedName>
        <fullName evidence="2">Uncharacterized protein</fullName>
    </submittedName>
</protein>
<feature type="compositionally biased region" description="Acidic residues" evidence="1">
    <location>
        <begin position="42"/>
        <end position="52"/>
    </location>
</feature>
<evidence type="ECO:0000313" key="3">
    <source>
        <dbReference type="Proteomes" id="UP000233597"/>
    </source>
</evidence>
<evidence type="ECO:0000256" key="1">
    <source>
        <dbReference type="SAM" id="MobiDB-lite"/>
    </source>
</evidence>
<feature type="compositionally biased region" description="Low complexity" evidence="1">
    <location>
        <begin position="19"/>
        <end position="29"/>
    </location>
</feature>